<dbReference type="RefSeq" id="WP_116426783.1">
    <property type="nucleotide sequence ID" value="NZ_BGZL01000002.1"/>
</dbReference>
<dbReference type="Pfam" id="PF09860">
    <property type="entry name" value="DUF2087"/>
    <property type="match status" value="1"/>
</dbReference>
<dbReference type="Proteomes" id="UP000265354">
    <property type="component" value="Unassembled WGS sequence"/>
</dbReference>
<feature type="domain" description="DUF2087" evidence="1">
    <location>
        <begin position="104"/>
        <end position="174"/>
    </location>
</feature>
<protein>
    <submittedName>
        <fullName evidence="2">DUF2087 domain-containing protein</fullName>
    </submittedName>
</protein>
<sequence>MTPETFTVLLSDSALRRVFSAIALGSSTSAEILAATGLAAPEAAPAIGRLLREGLVVTQGRGRLAVDEAALDAAAEIAGRRQQEQAEAEQPDPGLRGYVRGTVLVRLPEDDDETRRAVLDHVAATTFEADREYDERTVTDLLRPWCEGTTVDPVSLRRFLVDDGFLHRASGAYRLVSLVGPRQSS</sequence>
<dbReference type="AlphaFoldDB" id="A0A388SW20"/>
<reference evidence="2 3" key="1">
    <citation type="submission" date="2018-07" db="EMBL/GenBank/DDBJ databases">
        <title>Whole Genome Shotgun Sequence of Streptomyces spongiicola strain 531S.</title>
        <authorList>
            <person name="Dohra H."/>
            <person name="Kodani S."/>
        </authorList>
    </citation>
    <scope>NUCLEOTIDE SEQUENCE [LARGE SCALE GENOMIC DNA]</scope>
    <source>
        <strain evidence="2 3">531S</strain>
    </source>
</reference>
<proteinExistence type="predicted"/>
<gene>
    <name evidence="2" type="ORF">SSP531S_05690</name>
</gene>
<dbReference type="EMBL" id="BGZL01000002">
    <property type="protein sequence ID" value="GBP99174.1"/>
    <property type="molecule type" value="Genomic_DNA"/>
</dbReference>
<organism evidence="2 3">
    <name type="scientific">Streptomyces spongiicola</name>
    <dbReference type="NCBI Taxonomy" id="1690221"/>
    <lineage>
        <taxon>Bacteria</taxon>
        <taxon>Bacillati</taxon>
        <taxon>Actinomycetota</taxon>
        <taxon>Actinomycetes</taxon>
        <taxon>Kitasatosporales</taxon>
        <taxon>Streptomycetaceae</taxon>
        <taxon>Streptomyces</taxon>
    </lineage>
</organism>
<evidence type="ECO:0000313" key="2">
    <source>
        <dbReference type="EMBL" id="GBP99174.1"/>
    </source>
</evidence>
<evidence type="ECO:0000259" key="1">
    <source>
        <dbReference type="Pfam" id="PF09860"/>
    </source>
</evidence>
<accession>A0A388SW20</accession>
<comment type="caution">
    <text evidence="2">The sequence shown here is derived from an EMBL/GenBank/DDBJ whole genome shotgun (WGS) entry which is preliminary data.</text>
</comment>
<dbReference type="InterPro" id="IPR018656">
    <property type="entry name" value="DUF2087"/>
</dbReference>
<evidence type="ECO:0000313" key="3">
    <source>
        <dbReference type="Proteomes" id="UP000265354"/>
    </source>
</evidence>
<name>A0A388SW20_9ACTN</name>